<sequence length="268" mass="30835">MEAFTTDNTVHYDHFYFSFSLSLFQTKVLDFDLKETPILNQKEKQTGKNKSDRIRLQYPYPFDVQISIHFSYESPLYTECMMEILTRVLTVSPMASIMKRGAVPYAICCCRHGLGAFNVPIVRKTGGLADTVFDMDDQSHTEIANGFVFEGIDEGSLNCALGRAFSYYQETPNEWKAVVQKAMRIDNSWNNTAGKYIDIYNSTSVAFSSATTRLELRNSSKNNIKEHHFAPRIFFECFGNNSKMLRSLYIWKSGKEDQKYQSFYMGLI</sequence>
<evidence type="ECO:0000313" key="4">
    <source>
        <dbReference type="Proteomes" id="UP000824120"/>
    </source>
</evidence>
<evidence type="ECO:0000313" key="3">
    <source>
        <dbReference type="EMBL" id="KAG5596243.1"/>
    </source>
</evidence>
<name>A0A9J5Y6D7_SOLCO</name>
<reference evidence="3 4" key="1">
    <citation type="submission" date="2020-09" db="EMBL/GenBank/DDBJ databases">
        <title>De no assembly of potato wild relative species, Solanum commersonii.</title>
        <authorList>
            <person name="Cho K."/>
        </authorList>
    </citation>
    <scope>NUCLEOTIDE SEQUENCE [LARGE SCALE GENOMIC DNA]</scope>
    <source>
        <strain evidence="3">LZ3.2</strain>
        <tissue evidence="3">Leaf</tissue>
    </source>
</reference>
<evidence type="ECO:0000256" key="1">
    <source>
        <dbReference type="ARBA" id="ARBA00001478"/>
    </source>
</evidence>
<proteinExistence type="predicted"/>
<dbReference type="OrthoDB" id="2018403at2759"/>
<gene>
    <name evidence="3" type="ORF">H5410_037475</name>
</gene>
<dbReference type="PANTHER" id="PTHR46083">
    <property type="match status" value="1"/>
</dbReference>
<dbReference type="SUPFAM" id="SSF53756">
    <property type="entry name" value="UDP-Glycosyltransferase/glycogen phosphorylase"/>
    <property type="match status" value="1"/>
</dbReference>
<dbReference type="EC" id="2.4.1.21" evidence="2"/>
<protein>
    <recommendedName>
        <fullName evidence="2">starch synthase</fullName>
        <ecNumber evidence="2">2.4.1.21</ecNumber>
    </recommendedName>
</protein>
<comment type="catalytic activity">
    <reaction evidence="1">
        <text>[(1-&gt;4)-alpha-D-glucosyl](n) + ADP-alpha-D-glucose = [(1-&gt;4)-alpha-D-glucosyl](n+1) + ADP + H(+)</text>
        <dbReference type="Rhea" id="RHEA:18189"/>
        <dbReference type="Rhea" id="RHEA-COMP:9584"/>
        <dbReference type="Rhea" id="RHEA-COMP:9587"/>
        <dbReference type="ChEBI" id="CHEBI:15378"/>
        <dbReference type="ChEBI" id="CHEBI:15444"/>
        <dbReference type="ChEBI" id="CHEBI:57498"/>
        <dbReference type="ChEBI" id="CHEBI:456216"/>
        <dbReference type="EC" id="2.4.1.21"/>
    </reaction>
</comment>
<comment type="caution">
    <text evidence="3">The sequence shown here is derived from an EMBL/GenBank/DDBJ whole genome shotgun (WGS) entry which is preliminary data.</text>
</comment>
<accession>A0A9J5Y6D7</accession>
<dbReference type="EMBL" id="JACXVP010000007">
    <property type="protein sequence ID" value="KAG5596243.1"/>
    <property type="molecule type" value="Genomic_DNA"/>
</dbReference>
<dbReference type="Proteomes" id="UP000824120">
    <property type="component" value="Chromosome 7"/>
</dbReference>
<keyword evidence="4" id="KW-1185">Reference proteome</keyword>
<dbReference type="Gene3D" id="3.40.50.2000">
    <property type="entry name" value="Glycogen Phosphorylase B"/>
    <property type="match status" value="1"/>
</dbReference>
<dbReference type="AlphaFoldDB" id="A0A9J5Y6D7"/>
<dbReference type="PANTHER" id="PTHR46083:SF1">
    <property type="entry name" value="GLYCOGEN SYNTHASE 2-RELATED"/>
    <property type="match status" value="1"/>
</dbReference>
<organism evidence="3 4">
    <name type="scientific">Solanum commersonii</name>
    <name type="common">Commerson's wild potato</name>
    <name type="synonym">Commerson's nightshade</name>
    <dbReference type="NCBI Taxonomy" id="4109"/>
    <lineage>
        <taxon>Eukaryota</taxon>
        <taxon>Viridiplantae</taxon>
        <taxon>Streptophyta</taxon>
        <taxon>Embryophyta</taxon>
        <taxon>Tracheophyta</taxon>
        <taxon>Spermatophyta</taxon>
        <taxon>Magnoliopsida</taxon>
        <taxon>eudicotyledons</taxon>
        <taxon>Gunneridae</taxon>
        <taxon>Pentapetalae</taxon>
        <taxon>asterids</taxon>
        <taxon>lamiids</taxon>
        <taxon>Solanales</taxon>
        <taxon>Solanaceae</taxon>
        <taxon>Solanoideae</taxon>
        <taxon>Solaneae</taxon>
        <taxon>Solanum</taxon>
    </lineage>
</organism>
<dbReference type="GO" id="GO:0009011">
    <property type="term" value="F:alpha-1,4-glucan glucosyltransferase (ADP-glucose donor) activity"/>
    <property type="evidence" value="ECO:0007669"/>
    <property type="project" value="UniProtKB-EC"/>
</dbReference>
<feature type="non-terminal residue" evidence="3">
    <location>
        <position position="1"/>
    </location>
</feature>
<evidence type="ECO:0000256" key="2">
    <source>
        <dbReference type="ARBA" id="ARBA00012588"/>
    </source>
</evidence>